<proteinExistence type="predicted"/>
<evidence type="ECO:0008006" key="3">
    <source>
        <dbReference type="Google" id="ProtNLM"/>
    </source>
</evidence>
<dbReference type="EMBL" id="JACGWJ010000002">
    <property type="protein sequence ID" value="KAL0434841.1"/>
    <property type="molecule type" value="Genomic_DNA"/>
</dbReference>
<reference evidence="2" key="2">
    <citation type="journal article" date="2024" name="Plant">
        <title>Genomic evolution and insights into agronomic trait innovations of Sesamum species.</title>
        <authorList>
            <person name="Miao H."/>
            <person name="Wang L."/>
            <person name="Qu L."/>
            <person name="Liu H."/>
            <person name="Sun Y."/>
            <person name="Le M."/>
            <person name="Wang Q."/>
            <person name="Wei S."/>
            <person name="Zheng Y."/>
            <person name="Lin W."/>
            <person name="Duan Y."/>
            <person name="Cao H."/>
            <person name="Xiong S."/>
            <person name="Wang X."/>
            <person name="Wei L."/>
            <person name="Li C."/>
            <person name="Ma Q."/>
            <person name="Ju M."/>
            <person name="Zhao R."/>
            <person name="Li G."/>
            <person name="Mu C."/>
            <person name="Tian Q."/>
            <person name="Mei H."/>
            <person name="Zhang T."/>
            <person name="Gao T."/>
            <person name="Zhang H."/>
        </authorList>
    </citation>
    <scope>NUCLEOTIDE SEQUENCE</scope>
    <source>
        <strain evidence="2">G02</strain>
    </source>
</reference>
<feature type="transmembrane region" description="Helical" evidence="1">
    <location>
        <begin position="27"/>
        <end position="45"/>
    </location>
</feature>
<comment type="caution">
    <text evidence="2">The sequence shown here is derived from an EMBL/GenBank/DDBJ whole genome shotgun (WGS) entry which is preliminary data.</text>
</comment>
<keyword evidence="1" id="KW-0472">Membrane</keyword>
<evidence type="ECO:0000313" key="2">
    <source>
        <dbReference type="EMBL" id="KAL0434841.1"/>
    </source>
</evidence>
<reference evidence="2" key="1">
    <citation type="submission" date="2020-06" db="EMBL/GenBank/DDBJ databases">
        <authorList>
            <person name="Li T."/>
            <person name="Hu X."/>
            <person name="Zhang T."/>
            <person name="Song X."/>
            <person name="Zhang H."/>
            <person name="Dai N."/>
            <person name="Sheng W."/>
            <person name="Hou X."/>
            <person name="Wei L."/>
        </authorList>
    </citation>
    <scope>NUCLEOTIDE SEQUENCE</scope>
    <source>
        <strain evidence="2">G02</strain>
        <tissue evidence="2">Leaf</tissue>
    </source>
</reference>
<name>A0AAW2W0R5_SESRA</name>
<protein>
    <recommendedName>
        <fullName evidence="3">Hexosyltransferase</fullName>
    </recommendedName>
</protein>
<dbReference type="AlphaFoldDB" id="A0AAW2W0R5"/>
<gene>
    <name evidence="2" type="ORF">Sradi_0192000</name>
</gene>
<sequence>MGPPYLRRHLPAAARLRLLILRRHRRLLLRGAVLFCFLLTFLMPGQGRRRYQEVNGAPLKVGVGRQDKDPAGDALGAGFCEDVIRVVGQDLAGGDPTRELLHVPIRVYYSDQVQRPAWKNACQTTP</sequence>
<accession>A0AAW2W0R5</accession>
<organism evidence="2">
    <name type="scientific">Sesamum radiatum</name>
    <name type="common">Black benniseed</name>
    <dbReference type="NCBI Taxonomy" id="300843"/>
    <lineage>
        <taxon>Eukaryota</taxon>
        <taxon>Viridiplantae</taxon>
        <taxon>Streptophyta</taxon>
        <taxon>Embryophyta</taxon>
        <taxon>Tracheophyta</taxon>
        <taxon>Spermatophyta</taxon>
        <taxon>Magnoliopsida</taxon>
        <taxon>eudicotyledons</taxon>
        <taxon>Gunneridae</taxon>
        <taxon>Pentapetalae</taxon>
        <taxon>asterids</taxon>
        <taxon>lamiids</taxon>
        <taxon>Lamiales</taxon>
        <taxon>Pedaliaceae</taxon>
        <taxon>Sesamum</taxon>
    </lineage>
</organism>
<evidence type="ECO:0000256" key="1">
    <source>
        <dbReference type="SAM" id="Phobius"/>
    </source>
</evidence>
<keyword evidence="1" id="KW-0812">Transmembrane</keyword>
<keyword evidence="1" id="KW-1133">Transmembrane helix</keyword>